<comment type="caution">
    <text evidence="2">The sequence shown here is derived from an EMBL/GenBank/DDBJ whole genome shotgun (WGS) entry which is preliminary data.</text>
</comment>
<dbReference type="Pfam" id="PF05168">
    <property type="entry name" value="HEPN"/>
    <property type="match status" value="1"/>
</dbReference>
<evidence type="ECO:0000313" key="2">
    <source>
        <dbReference type="EMBL" id="KKK61238.1"/>
    </source>
</evidence>
<proteinExistence type="predicted"/>
<dbReference type="AlphaFoldDB" id="A0A0F8WX47"/>
<dbReference type="SMART" id="SM00748">
    <property type="entry name" value="HEPN"/>
    <property type="match status" value="1"/>
</dbReference>
<dbReference type="EMBL" id="LAZR01062575">
    <property type="protein sequence ID" value="KKK61238.1"/>
    <property type="molecule type" value="Genomic_DNA"/>
</dbReference>
<sequence length="173" mass="20400">MKTNFSQAKSWILSAITDIKRVIYSLKRKDFADVAFRSQFAVEKLNKAALNLLGVKIEKTHTPAKILKSIILDEEILINEESVKENILKIIKYSGLFEDEGVKTRYGISKEEMLMIPEMIYESFEDIKQFILNLQKIVDLYLIFWNETFNINDIEFRELKGLKKFNKKLKKWI</sequence>
<dbReference type="InterPro" id="IPR007842">
    <property type="entry name" value="HEPN_dom"/>
</dbReference>
<dbReference type="Gene3D" id="1.20.120.330">
    <property type="entry name" value="Nucleotidyltransferases domain 2"/>
    <property type="match status" value="1"/>
</dbReference>
<gene>
    <name evidence="2" type="ORF">LCGC14_3016320</name>
</gene>
<feature type="domain" description="HEPN" evidence="1">
    <location>
        <begin position="12"/>
        <end position="137"/>
    </location>
</feature>
<reference evidence="2" key="1">
    <citation type="journal article" date="2015" name="Nature">
        <title>Complex archaea that bridge the gap between prokaryotes and eukaryotes.</title>
        <authorList>
            <person name="Spang A."/>
            <person name="Saw J.H."/>
            <person name="Jorgensen S.L."/>
            <person name="Zaremba-Niedzwiedzka K."/>
            <person name="Martijn J."/>
            <person name="Lind A.E."/>
            <person name="van Eijk R."/>
            <person name="Schleper C."/>
            <person name="Guy L."/>
            <person name="Ettema T.J."/>
        </authorList>
    </citation>
    <scope>NUCLEOTIDE SEQUENCE</scope>
</reference>
<protein>
    <recommendedName>
        <fullName evidence="1">HEPN domain-containing protein</fullName>
    </recommendedName>
</protein>
<dbReference type="PROSITE" id="PS50910">
    <property type="entry name" value="HEPN"/>
    <property type="match status" value="1"/>
</dbReference>
<evidence type="ECO:0000259" key="1">
    <source>
        <dbReference type="PROSITE" id="PS50910"/>
    </source>
</evidence>
<dbReference type="SUPFAM" id="SSF81593">
    <property type="entry name" value="Nucleotidyltransferase substrate binding subunit/domain"/>
    <property type="match status" value="1"/>
</dbReference>
<accession>A0A0F8WX47</accession>
<organism evidence="2">
    <name type="scientific">marine sediment metagenome</name>
    <dbReference type="NCBI Taxonomy" id="412755"/>
    <lineage>
        <taxon>unclassified sequences</taxon>
        <taxon>metagenomes</taxon>
        <taxon>ecological metagenomes</taxon>
    </lineage>
</organism>
<name>A0A0F8WX47_9ZZZZ</name>